<organism evidence="9 10">
    <name type="scientific">Viridothelium virens</name>
    <name type="common">Speckled blister lichen</name>
    <name type="synonym">Trypethelium virens</name>
    <dbReference type="NCBI Taxonomy" id="1048519"/>
    <lineage>
        <taxon>Eukaryota</taxon>
        <taxon>Fungi</taxon>
        <taxon>Dikarya</taxon>
        <taxon>Ascomycota</taxon>
        <taxon>Pezizomycotina</taxon>
        <taxon>Dothideomycetes</taxon>
        <taxon>Dothideomycetes incertae sedis</taxon>
        <taxon>Trypetheliales</taxon>
        <taxon>Trypetheliaceae</taxon>
        <taxon>Viridothelium</taxon>
    </lineage>
</organism>
<dbReference type="EC" id="3.4.19.12" evidence="5"/>
<dbReference type="InterPro" id="IPR001607">
    <property type="entry name" value="Znf_UBP"/>
</dbReference>
<evidence type="ECO:0000256" key="5">
    <source>
        <dbReference type="RuleBase" id="RU366025"/>
    </source>
</evidence>
<dbReference type="GO" id="GO:0004843">
    <property type="term" value="F:cysteine-type deubiquitinase activity"/>
    <property type="evidence" value="ECO:0007669"/>
    <property type="project" value="UniProtKB-UniRule"/>
</dbReference>
<name>A0A6A6HNJ9_VIRVR</name>
<dbReference type="InterPro" id="IPR038765">
    <property type="entry name" value="Papain-like_cys_pep_sf"/>
</dbReference>
<evidence type="ECO:0000256" key="2">
    <source>
        <dbReference type="ARBA" id="ARBA00022771"/>
    </source>
</evidence>
<feature type="domain" description="USP" evidence="7">
    <location>
        <begin position="180"/>
        <end position="566"/>
    </location>
</feature>
<feature type="region of interest" description="Disordered" evidence="6">
    <location>
        <begin position="473"/>
        <end position="502"/>
    </location>
</feature>
<dbReference type="GO" id="GO:0016579">
    <property type="term" value="P:protein deubiquitination"/>
    <property type="evidence" value="ECO:0007669"/>
    <property type="project" value="InterPro"/>
</dbReference>
<dbReference type="EMBL" id="ML991772">
    <property type="protein sequence ID" value="KAF2239429.1"/>
    <property type="molecule type" value="Genomic_DNA"/>
</dbReference>
<dbReference type="GO" id="GO:0005634">
    <property type="term" value="C:nucleus"/>
    <property type="evidence" value="ECO:0007669"/>
    <property type="project" value="TreeGrafter"/>
</dbReference>
<evidence type="ECO:0000313" key="10">
    <source>
        <dbReference type="Proteomes" id="UP000800092"/>
    </source>
</evidence>
<dbReference type="GO" id="GO:0006508">
    <property type="term" value="P:proteolysis"/>
    <property type="evidence" value="ECO:0007669"/>
    <property type="project" value="UniProtKB-KW"/>
</dbReference>
<accession>A0A6A6HNJ9</accession>
<dbReference type="AlphaFoldDB" id="A0A6A6HNJ9"/>
<dbReference type="InterPro" id="IPR018200">
    <property type="entry name" value="USP_CS"/>
</dbReference>
<dbReference type="InterPro" id="IPR050164">
    <property type="entry name" value="Peptidase_C19"/>
</dbReference>
<reference evidence="9" key="1">
    <citation type="journal article" date="2020" name="Stud. Mycol.">
        <title>101 Dothideomycetes genomes: a test case for predicting lifestyles and emergence of pathogens.</title>
        <authorList>
            <person name="Haridas S."/>
            <person name="Albert R."/>
            <person name="Binder M."/>
            <person name="Bloem J."/>
            <person name="Labutti K."/>
            <person name="Salamov A."/>
            <person name="Andreopoulos B."/>
            <person name="Baker S."/>
            <person name="Barry K."/>
            <person name="Bills G."/>
            <person name="Bluhm B."/>
            <person name="Cannon C."/>
            <person name="Castanera R."/>
            <person name="Culley D."/>
            <person name="Daum C."/>
            <person name="Ezra D."/>
            <person name="Gonzalez J."/>
            <person name="Henrissat B."/>
            <person name="Kuo A."/>
            <person name="Liang C."/>
            <person name="Lipzen A."/>
            <person name="Lutzoni F."/>
            <person name="Magnuson J."/>
            <person name="Mondo S."/>
            <person name="Nolan M."/>
            <person name="Ohm R."/>
            <person name="Pangilinan J."/>
            <person name="Park H.-J."/>
            <person name="Ramirez L."/>
            <person name="Alfaro M."/>
            <person name="Sun H."/>
            <person name="Tritt A."/>
            <person name="Yoshinaga Y."/>
            <person name="Zwiers L.-H."/>
            <person name="Turgeon B."/>
            <person name="Goodwin S."/>
            <person name="Spatafora J."/>
            <person name="Crous P."/>
            <person name="Grigoriev I."/>
        </authorList>
    </citation>
    <scope>NUCLEOTIDE SEQUENCE</scope>
    <source>
        <strain evidence="9">Tuck. ex Michener</strain>
    </source>
</reference>
<evidence type="ECO:0000256" key="1">
    <source>
        <dbReference type="ARBA" id="ARBA00022723"/>
    </source>
</evidence>
<dbReference type="Gene3D" id="3.90.70.10">
    <property type="entry name" value="Cysteine proteinases"/>
    <property type="match status" value="1"/>
</dbReference>
<comment type="similarity">
    <text evidence="5">Belongs to the peptidase C19 family.</text>
</comment>
<proteinExistence type="inferred from homology"/>
<sequence length="568" mass="61993">MDSITATPKSAALASPKIVKTKAAAPSTSSTLSFASFGCDHVQSLLNAESRKIALQKHSLIQQTILDRPSASQTHKQIPEGRPSASLSPVYLCLQCNHIVTAEGRDKHHETNKHVFYIESRTGCLYCRQCRDFVYDPTFEEVRLQRGRKKRSFDEMNNSEDQKLVGVNSTFIPCRATGLRGLYNMGQTCFMSVIMQSLIHNPIIRSFYLSEGHRQSDCERDKEDCTSCGMDEIFSEFFSSEKAEGFGAVNMLVSSWRGSSTLAGYQQQDAHEYMQFLLNSLHLANTNPDSPTALDADSSSCPCIIHRAFAGQLSSTVTCSSCHNVTTAVDPFLDLSLDIRNRTKKKKGDKSNETNGDTSKHSDNSSLTLQSSLSRFTSLETLPATSYKCSKCSSSDSTATATKRLLIQKLPPVLTIHFKRFEHGATANGSHNGGAANKSGSSASNGGGNGSGTSAKIEERVVFPMTLDASPYTTRGHSKDASANSKDGAVQNGVNGTMKKGDTRPTEALYNLSSVVVHKGKMDSGHYINYSREGNEWFMFDDAKVTMVGEKEVLGAEAYLLVYVAQDV</sequence>
<keyword evidence="10" id="KW-1185">Reference proteome</keyword>
<dbReference type="InterPro" id="IPR013083">
    <property type="entry name" value="Znf_RING/FYVE/PHD"/>
</dbReference>
<keyword evidence="2 4" id="KW-0863">Zinc-finger</keyword>
<evidence type="ECO:0000256" key="6">
    <source>
        <dbReference type="SAM" id="MobiDB-lite"/>
    </source>
</evidence>
<keyword evidence="1" id="KW-0479">Metal-binding</keyword>
<dbReference type="Pfam" id="PF00443">
    <property type="entry name" value="UCH"/>
    <property type="match status" value="1"/>
</dbReference>
<feature type="region of interest" description="Disordered" evidence="6">
    <location>
        <begin position="425"/>
        <end position="454"/>
    </location>
</feature>
<dbReference type="InterPro" id="IPR001394">
    <property type="entry name" value="Peptidase_C19_UCH"/>
</dbReference>
<dbReference type="PROSITE" id="PS00972">
    <property type="entry name" value="USP_1"/>
    <property type="match status" value="1"/>
</dbReference>
<dbReference type="PANTHER" id="PTHR24006">
    <property type="entry name" value="UBIQUITIN CARBOXYL-TERMINAL HYDROLASE"/>
    <property type="match status" value="1"/>
</dbReference>
<feature type="domain" description="UBP-type" evidence="8">
    <location>
        <begin position="37"/>
        <end position="153"/>
    </location>
</feature>
<dbReference type="SUPFAM" id="SSF57850">
    <property type="entry name" value="RING/U-box"/>
    <property type="match status" value="1"/>
</dbReference>
<dbReference type="Gene3D" id="3.30.40.10">
    <property type="entry name" value="Zinc/RING finger domain, C3HC4 (zinc finger)"/>
    <property type="match status" value="1"/>
</dbReference>
<dbReference type="SUPFAM" id="SSF54001">
    <property type="entry name" value="Cysteine proteinases"/>
    <property type="match status" value="1"/>
</dbReference>
<dbReference type="Pfam" id="PF02148">
    <property type="entry name" value="zf-UBP"/>
    <property type="match status" value="1"/>
</dbReference>
<dbReference type="InterPro" id="IPR028889">
    <property type="entry name" value="USP"/>
</dbReference>
<evidence type="ECO:0000256" key="4">
    <source>
        <dbReference type="PROSITE-ProRule" id="PRU00502"/>
    </source>
</evidence>
<dbReference type="PROSITE" id="PS00973">
    <property type="entry name" value="USP_2"/>
    <property type="match status" value="1"/>
</dbReference>
<dbReference type="PROSITE" id="PS50271">
    <property type="entry name" value="ZF_UBP"/>
    <property type="match status" value="1"/>
</dbReference>
<evidence type="ECO:0000259" key="8">
    <source>
        <dbReference type="PROSITE" id="PS50271"/>
    </source>
</evidence>
<dbReference type="PROSITE" id="PS50235">
    <property type="entry name" value="USP_3"/>
    <property type="match status" value="1"/>
</dbReference>
<keyword evidence="5" id="KW-0378">Hydrolase</keyword>
<evidence type="ECO:0000256" key="3">
    <source>
        <dbReference type="ARBA" id="ARBA00022833"/>
    </source>
</evidence>
<gene>
    <name evidence="9" type="ORF">EV356DRAFT_99535</name>
</gene>
<evidence type="ECO:0000259" key="7">
    <source>
        <dbReference type="PROSITE" id="PS50235"/>
    </source>
</evidence>
<feature type="compositionally biased region" description="Low complexity" evidence="6">
    <location>
        <begin position="425"/>
        <end position="444"/>
    </location>
</feature>
<feature type="region of interest" description="Disordered" evidence="6">
    <location>
        <begin position="343"/>
        <end position="367"/>
    </location>
</feature>
<dbReference type="Proteomes" id="UP000800092">
    <property type="component" value="Unassembled WGS sequence"/>
</dbReference>
<dbReference type="GO" id="GO:0005829">
    <property type="term" value="C:cytosol"/>
    <property type="evidence" value="ECO:0007669"/>
    <property type="project" value="TreeGrafter"/>
</dbReference>
<protein>
    <recommendedName>
        <fullName evidence="5">Ubiquitin carboxyl-terminal hydrolase</fullName>
        <ecNumber evidence="5">3.4.19.12</ecNumber>
    </recommendedName>
</protein>
<keyword evidence="5" id="KW-0833">Ubl conjugation pathway</keyword>
<keyword evidence="3" id="KW-0862">Zinc</keyword>
<keyword evidence="5" id="KW-0645">Protease</keyword>
<feature type="compositionally biased region" description="Polar residues" evidence="6">
    <location>
        <begin position="473"/>
        <end position="485"/>
    </location>
</feature>
<keyword evidence="5" id="KW-0788">Thiol protease</keyword>
<comment type="catalytic activity">
    <reaction evidence="5">
        <text>Thiol-dependent hydrolysis of ester, thioester, amide, peptide and isopeptide bonds formed by the C-terminal Gly of ubiquitin (a 76-residue protein attached to proteins as an intracellular targeting signal).</text>
        <dbReference type="EC" id="3.4.19.12"/>
    </reaction>
</comment>
<dbReference type="PANTHER" id="PTHR24006:SF937">
    <property type="entry name" value="UBIQUITIN CARBOXYL-TERMINAL HYDROLASE"/>
    <property type="match status" value="1"/>
</dbReference>
<evidence type="ECO:0000313" key="9">
    <source>
        <dbReference type="EMBL" id="KAF2239429.1"/>
    </source>
</evidence>
<dbReference type="GO" id="GO:0008270">
    <property type="term" value="F:zinc ion binding"/>
    <property type="evidence" value="ECO:0007669"/>
    <property type="project" value="UniProtKB-KW"/>
</dbReference>
<dbReference type="OrthoDB" id="289038at2759"/>